<proteinExistence type="predicted"/>
<evidence type="ECO:0000313" key="2">
    <source>
        <dbReference type="Proteomes" id="UP000718715"/>
    </source>
</evidence>
<keyword evidence="2" id="KW-1185">Reference proteome</keyword>
<protein>
    <submittedName>
        <fullName evidence="1">Uncharacterized protein</fullName>
    </submittedName>
</protein>
<dbReference type="Proteomes" id="UP000718715">
    <property type="component" value="Unassembled WGS sequence"/>
</dbReference>
<name>A0ACD3T6G6_PHODM</name>
<comment type="caution">
    <text evidence="1">The sequence shown here is derived from an EMBL/GenBank/DDBJ whole genome shotgun (WGS) entry which is preliminary data.</text>
</comment>
<dbReference type="EMBL" id="PZOJ01000001">
    <property type="protein sequence ID" value="TMX78968.1"/>
    <property type="molecule type" value="Genomic_DNA"/>
</dbReference>
<sequence length="62" mass="6986">MLGIATLESDVKNMLAIKKIINRRVNFKPNPKIENSPIISVLRKEKLEKAIGIFALFVTACF</sequence>
<evidence type="ECO:0000313" key="1">
    <source>
        <dbReference type="EMBL" id="TMX78968.1"/>
    </source>
</evidence>
<reference evidence="1" key="1">
    <citation type="submission" date="2018-03" db="EMBL/GenBank/DDBJ databases">
        <title>Genomic characterization of a polymicrobial infection associated with a disease outbreak in Pacific white shrimp (Litopenaeus vannamei).</title>
        <authorList>
            <person name="Turner J.W."/>
            <person name="Bachand P.T."/>
            <person name="Tallman J."/>
            <person name="Elledge N.C."/>
            <person name="Pinnell L.J."/>
            <person name="Laughlin R.C."/>
            <person name="Zimba P.V."/>
        </authorList>
    </citation>
    <scope>NUCLEOTIDE SEQUENCE</scope>
    <source>
        <strain evidence="1">Hep-2b-22</strain>
    </source>
</reference>
<gene>
    <name evidence="1" type="ORF">DA092_00720</name>
</gene>
<organism evidence="1 2">
    <name type="scientific">Photobacterium damselae</name>
    <dbReference type="NCBI Taxonomy" id="38293"/>
    <lineage>
        <taxon>Bacteria</taxon>
        <taxon>Pseudomonadati</taxon>
        <taxon>Pseudomonadota</taxon>
        <taxon>Gammaproteobacteria</taxon>
        <taxon>Vibrionales</taxon>
        <taxon>Vibrionaceae</taxon>
        <taxon>Photobacterium</taxon>
    </lineage>
</organism>
<accession>A0ACD3T6G6</accession>